<dbReference type="PROSITE" id="PS50405">
    <property type="entry name" value="GST_CTER"/>
    <property type="match status" value="1"/>
</dbReference>
<dbReference type="Pfam" id="PF13410">
    <property type="entry name" value="GST_C_2"/>
    <property type="match status" value="1"/>
</dbReference>
<dbReference type="InterPro" id="IPR036282">
    <property type="entry name" value="Glutathione-S-Trfase_C_sf"/>
</dbReference>
<sequence length="308" mass="35021">MGAYRSTGEFKRDQNYITTRITADGRDGYPVEPGRYRLVVSRACPWASRAIIVRELLGLQDVLSMGVCGPTHDPRSWTFDLDPGGRDPVLGIERIQDAYFARFPGYERGITVPCVVDVTTGQVVTNDYAQITLDLSTEWAEFHRPGSPQLYPPALREEIDEVNALVFKDVNNGVYRAGFAGTQEAYEAAYERLFARLDWLSERLSTRRYLVGGQITEADIRLFTTLVRFDAVYHGHFKCNRQKLTELPVLWDYARDLFQTPGFGDTVDFEHIKRHYYEVHRDINPSGVVPLGPDLSGWRLPHTRASLA</sequence>
<name>A0ABP4LS20_9ACTN</name>
<dbReference type="Gene3D" id="3.40.30.10">
    <property type="entry name" value="Glutaredoxin"/>
    <property type="match status" value="1"/>
</dbReference>
<evidence type="ECO:0000313" key="2">
    <source>
        <dbReference type="EMBL" id="GAA1528979.1"/>
    </source>
</evidence>
<evidence type="ECO:0000313" key="3">
    <source>
        <dbReference type="Proteomes" id="UP001501470"/>
    </source>
</evidence>
<evidence type="ECO:0000259" key="1">
    <source>
        <dbReference type="PROSITE" id="PS50405"/>
    </source>
</evidence>
<proteinExistence type="predicted"/>
<reference evidence="3" key="1">
    <citation type="journal article" date="2019" name="Int. J. Syst. Evol. Microbiol.">
        <title>The Global Catalogue of Microorganisms (GCM) 10K type strain sequencing project: providing services to taxonomists for standard genome sequencing and annotation.</title>
        <authorList>
            <consortium name="The Broad Institute Genomics Platform"/>
            <consortium name="The Broad Institute Genome Sequencing Center for Infectious Disease"/>
            <person name="Wu L."/>
            <person name="Ma J."/>
        </authorList>
    </citation>
    <scope>NUCLEOTIDE SEQUENCE [LARGE SCALE GENOMIC DNA]</scope>
    <source>
        <strain evidence="3">JCM 15933</strain>
    </source>
</reference>
<dbReference type="SFLD" id="SFLDG01148">
    <property type="entry name" value="Xi_(cytGST)"/>
    <property type="match status" value="1"/>
</dbReference>
<dbReference type="InterPro" id="IPR010987">
    <property type="entry name" value="Glutathione-S-Trfase_C-like"/>
</dbReference>
<dbReference type="InterPro" id="IPR016639">
    <property type="entry name" value="GST_Omega/GSH"/>
</dbReference>
<dbReference type="SUPFAM" id="SSF52833">
    <property type="entry name" value="Thioredoxin-like"/>
    <property type="match status" value="1"/>
</dbReference>
<dbReference type="PANTHER" id="PTHR32419:SF6">
    <property type="entry name" value="GLUTATHIONE S-TRANSFERASE OMEGA-LIKE 1-RELATED"/>
    <property type="match status" value="1"/>
</dbReference>
<dbReference type="SFLD" id="SFLDS00019">
    <property type="entry name" value="Glutathione_Transferase_(cytos"/>
    <property type="match status" value="1"/>
</dbReference>
<gene>
    <name evidence="2" type="ORF">GCM10009827_052770</name>
</gene>
<dbReference type="InterPro" id="IPR004045">
    <property type="entry name" value="Glutathione_S-Trfase_N"/>
</dbReference>
<organism evidence="2 3">
    <name type="scientific">Dactylosporangium maewongense</name>
    <dbReference type="NCBI Taxonomy" id="634393"/>
    <lineage>
        <taxon>Bacteria</taxon>
        <taxon>Bacillati</taxon>
        <taxon>Actinomycetota</taxon>
        <taxon>Actinomycetes</taxon>
        <taxon>Micromonosporales</taxon>
        <taxon>Micromonosporaceae</taxon>
        <taxon>Dactylosporangium</taxon>
    </lineage>
</organism>
<dbReference type="PIRSF" id="PIRSF015753">
    <property type="entry name" value="GST"/>
    <property type="match status" value="1"/>
</dbReference>
<dbReference type="EMBL" id="BAAAQD010000010">
    <property type="protein sequence ID" value="GAA1528979.1"/>
    <property type="molecule type" value="Genomic_DNA"/>
</dbReference>
<keyword evidence="3" id="KW-1185">Reference proteome</keyword>
<protein>
    <submittedName>
        <fullName evidence="2">Glutathione S-transferase C-terminal domain-containing protein</fullName>
    </submittedName>
</protein>
<accession>A0ABP4LS20</accession>
<dbReference type="SUPFAM" id="SSF47616">
    <property type="entry name" value="GST C-terminal domain-like"/>
    <property type="match status" value="1"/>
</dbReference>
<dbReference type="Proteomes" id="UP001501470">
    <property type="component" value="Unassembled WGS sequence"/>
</dbReference>
<dbReference type="RefSeq" id="WP_344504783.1">
    <property type="nucleotide sequence ID" value="NZ_BAAAQD010000010.1"/>
</dbReference>
<dbReference type="Pfam" id="PF13409">
    <property type="entry name" value="GST_N_2"/>
    <property type="match status" value="1"/>
</dbReference>
<dbReference type="CDD" id="cd03190">
    <property type="entry name" value="GST_C_Omega_like"/>
    <property type="match status" value="1"/>
</dbReference>
<dbReference type="Gene3D" id="1.20.1050.10">
    <property type="match status" value="1"/>
</dbReference>
<comment type="caution">
    <text evidence="2">The sequence shown here is derived from an EMBL/GenBank/DDBJ whole genome shotgun (WGS) entry which is preliminary data.</text>
</comment>
<feature type="domain" description="GST C-terminal" evidence="1">
    <location>
        <begin position="152"/>
        <end position="279"/>
    </location>
</feature>
<dbReference type="PANTHER" id="PTHR32419">
    <property type="entry name" value="GLUTATHIONYL-HYDROQUINONE REDUCTASE"/>
    <property type="match status" value="1"/>
</dbReference>
<dbReference type="InterPro" id="IPR036249">
    <property type="entry name" value="Thioredoxin-like_sf"/>
</dbReference>
<dbReference type="InterPro" id="IPR040079">
    <property type="entry name" value="Glutathione_S-Trfase"/>
</dbReference>
<dbReference type="InterPro" id="IPR047047">
    <property type="entry name" value="GST_Omega-like_C"/>
</dbReference>
<dbReference type="SFLD" id="SFLDG01206">
    <property type="entry name" value="Xi.1"/>
    <property type="match status" value="1"/>
</dbReference>